<dbReference type="EMBL" id="CAJVPW010000334">
    <property type="protein sequence ID" value="CAG8450597.1"/>
    <property type="molecule type" value="Genomic_DNA"/>
</dbReference>
<evidence type="ECO:0000313" key="2">
    <source>
        <dbReference type="Proteomes" id="UP000789366"/>
    </source>
</evidence>
<gene>
    <name evidence="1" type="ORF">SPELUC_LOCUS773</name>
</gene>
<reference evidence="1" key="1">
    <citation type="submission" date="2021-06" db="EMBL/GenBank/DDBJ databases">
        <authorList>
            <person name="Kallberg Y."/>
            <person name="Tangrot J."/>
            <person name="Rosling A."/>
        </authorList>
    </citation>
    <scope>NUCLEOTIDE SEQUENCE</scope>
    <source>
        <strain evidence="1">28 12/20/2015</strain>
    </source>
</reference>
<keyword evidence="2" id="KW-1185">Reference proteome</keyword>
<evidence type="ECO:0000313" key="1">
    <source>
        <dbReference type="EMBL" id="CAG8450597.1"/>
    </source>
</evidence>
<organism evidence="1 2">
    <name type="scientific">Cetraspora pellucida</name>
    <dbReference type="NCBI Taxonomy" id="1433469"/>
    <lineage>
        <taxon>Eukaryota</taxon>
        <taxon>Fungi</taxon>
        <taxon>Fungi incertae sedis</taxon>
        <taxon>Mucoromycota</taxon>
        <taxon>Glomeromycotina</taxon>
        <taxon>Glomeromycetes</taxon>
        <taxon>Diversisporales</taxon>
        <taxon>Gigasporaceae</taxon>
        <taxon>Cetraspora</taxon>
    </lineage>
</organism>
<dbReference type="Proteomes" id="UP000789366">
    <property type="component" value="Unassembled WGS sequence"/>
</dbReference>
<sequence length="52" mass="5670">MASSDKTGHIFSNRAAATNMANLVLNTITDIVALYLPGLYEELGETYASHRK</sequence>
<name>A0ACA9K462_9GLOM</name>
<protein>
    <submittedName>
        <fullName evidence="1">12754_t:CDS:1</fullName>
    </submittedName>
</protein>
<accession>A0ACA9K462</accession>
<proteinExistence type="predicted"/>
<comment type="caution">
    <text evidence="1">The sequence shown here is derived from an EMBL/GenBank/DDBJ whole genome shotgun (WGS) entry which is preliminary data.</text>
</comment>